<feature type="signal peptide" evidence="4">
    <location>
        <begin position="1"/>
        <end position="16"/>
    </location>
</feature>
<dbReference type="PANTHER" id="PTHR16675">
    <property type="entry name" value="MHC CLASS I-RELATED"/>
    <property type="match status" value="1"/>
</dbReference>
<sequence length="366" mass="41686">MMKELMILLFIHTASAVIHSLKCNLMISSGVPNAPEYLIMVNVDDVLSAYYDTTTKTPEPRQHWVTEMMETDSVLWEMFTARGPIYQYYLAEETKNFYQQPRGVHVIQQITGCEWDDETEKMNGFTTFGYNGEDFIAFDKDSETWIALTPEAELAKQDLKTRTEEYKLFHTVTCPSILKNCLKHAESFLNRKVLPSVSLLQTTPSSPVSCHATGFYPNKAMMFWRKDGEEIHEGVVHRDMLLNQDGSFQFHIDLNISSVTPEDWRRYDCVFQLSGNKEEVVIGLKKSLISTNWGKSKMKNNEVNTTPIVVAVVVLLVLIVIGAIGFTVYKKKKEKPLTSSPETDCELSERLNSQTIQDPAHSVDTT</sequence>
<dbReference type="OMA" id="NWEHETL"/>
<keyword evidence="3" id="KW-0812">Transmembrane</keyword>
<feature type="region of interest" description="Disordered" evidence="2">
    <location>
        <begin position="336"/>
        <end position="366"/>
    </location>
</feature>
<dbReference type="InterPro" id="IPR013783">
    <property type="entry name" value="Ig-like_fold"/>
</dbReference>
<dbReference type="GeneTree" id="ENSGT01120000271828"/>
<dbReference type="Proteomes" id="UP000005207">
    <property type="component" value="Linkage group LG13"/>
</dbReference>
<dbReference type="GO" id="GO:0006955">
    <property type="term" value="P:immune response"/>
    <property type="evidence" value="ECO:0007669"/>
    <property type="project" value="TreeGrafter"/>
</dbReference>
<dbReference type="GO" id="GO:0009897">
    <property type="term" value="C:external side of plasma membrane"/>
    <property type="evidence" value="ECO:0007669"/>
    <property type="project" value="TreeGrafter"/>
</dbReference>
<evidence type="ECO:0000313" key="6">
    <source>
        <dbReference type="Ensembl" id="ENSONIP00000049648.1"/>
    </source>
</evidence>
<dbReference type="SMART" id="SM00407">
    <property type="entry name" value="IGc1"/>
    <property type="match status" value="1"/>
</dbReference>
<reference evidence="7" key="1">
    <citation type="submission" date="2012-01" db="EMBL/GenBank/DDBJ databases">
        <title>The Genome Sequence of Oreochromis niloticus (Nile Tilapia).</title>
        <authorList>
            <consortium name="Broad Institute Genome Assembly Team"/>
            <consortium name="Broad Institute Sequencing Platform"/>
            <person name="Di Palma F."/>
            <person name="Johnson J."/>
            <person name="Lander E.S."/>
            <person name="Lindblad-Toh K."/>
        </authorList>
    </citation>
    <scope>NUCLEOTIDE SEQUENCE [LARGE SCALE GENOMIC DNA]</scope>
</reference>
<dbReference type="InterPro" id="IPR007110">
    <property type="entry name" value="Ig-like_dom"/>
</dbReference>
<dbReference type="InterPro" id="IPR036179">
    <property type="entry name" value="Ig-like_dom_sf"/>
</dbReference>
<dbReference type="Gene3D" id="3.30.500.10">
    <property type="entry name" value="MHC class I-like antigen recognition-like"/>
    <property type="match status" value="1"/>
</dbReference>
<proteinExistence type="predicted"/>
<feature type="compositionally biased region" description="Polar residues" evidence="2">
    <location>
        <begin position="350"/>
        <end position="366"/>
    </location>
</feature>
<keyword evidence="3" id="KW-0472">Membrane</keyword>
<dbReference type="Pfam" id="PF00129">
    <property type="entry name" value="MHC_I"/>
    <property type="match status" value="1"/>
</dbReference>
<dbReference type="InterPro" id="IPR037055">
    <property type="entry name" value="MHC_I-like_Ag-recog_sf"/>
</dbReference>
<dbReference type="Ensembl" id="ENSONIT00000033721.1">
    <property type="protein sequence ID" value="ENSONIP00000049648.1"/>
    <property type="gene ID" value="ENSONIG00000008025.2"/>
</dbReference>
<dbReference type="InterPro" id="IPR011161">
    <property type="entry name" value="MHC_I-like_Ag-recog"/>
</dbReference>
<accession>A0A669CS76</accession>
<dbReference type="GO" id="GO:0005615">
    <property type="term" value="C:extracellular space"/>
    <property type="evidence" value="ECO:0007669"/>
    <property type="project" value="TreeGrafter"/>
</dbReference>
<evidence type="ECO:0000256" key="3">
    <source>
        <dbReference type="SAM" id="Phobius"/>
    </source>
</evidence>
<protein>
    <recommendedName>
        <fullName evidence="5">Ig-like domain-containing protein</fullName>
    </recommendedName>
</protein>
<keyword evidence="3" id="KW-1133">Transmembrane helix</keyword>
<dbReference type="InterPro" id="IPR011162">
    <property type="entry name" value="MHC_I/II-like_Ag-recog"/>
</dbReference>
<name>A0A669CS76_ORENI</name>
<dbReference type="InterPro" id="IPR003597">
    <property type="entry name" value="Ig_C1-set"/>
</dbReference>
<feature type="transmembrane region" description="Helical" evidence="3">
    <location>
        <begin position="308"/>
        <end position="329"/>
    </location>
</feature>
<dbReference type="PROSITE" id="PS50835">
    <property type="entry name" value="IG_LIKE"/>
    <property type="match status" value="1"/>
</dbReference>
<dbReference type="SUPFAM" id="SSF54452">
    <property type="entry name" value="MHC antigen-recognition domain"/>
    <property type="match status" value="1"/>
</dbReference>
<gene>
    <name evidence="6" type="primary">LOC102082902</name>
</gene>
<dbReference type="InterPro" id="IPR050208">
    <property type="entry name" value="MHC_class-I_related"/>
</dbReference>
<evidence type="ECO:0000259" key="5">
    <source>
        <dbReference type="PROSITE" id="PS50835"/>
    </source>
</evidence>
<evidence type="ECO:0000256" key="1">
    <source>
        <dbReference type="ARBA" id="ARBA00023180"/>
    </source>
</evidence>
<reference evidence="6" key="3">
    <citation type="submission" date="2025-09" db="UniProtKB">
        <authorList>
            <consortium name="Ensembl"/>
        </authorList>
    </citation>
    <scope>IDENTIFICATION</scope>
</reference>
<keyword evidence="7" id="KW-1185">Reference proteome</keyword>
<organism evidence="6 7">
    <name type="scientific">Oreochromis niloticus</name>
    <name type="common">Nile tilapia</name>
    <name type="synonym">Tilapia nilotica</name>
    <dbReference type="NCBI Taxonomy" id="8128"/>
    <lineage>
        <taxon>Eukaryota</taxon>
        <taxon>Metazoa</taxon>
        <taxon>Chordata</taxon>
        <taxon>Craniata</taxon>
        <taxon>Vertebrata</taxon>
        <taxon>Euteleostomi</taxon>
        <taxon>Actinopterygii</taxon>
        <taxon>Neopterygii</taxon>
        <taxon>Teleostei</taxon>
        <taxon>Neoteleostei</taxon>
        <taxon>Acanthomorphata</taxon>
        <taxon>Ovalentaria</taxon>
        <taxon>Cichlomorphae</taxon>
        <taxon>Cichliformes</taxon>
        <taxon>Cichlidae</taxon>
        <taxon>African cichlids</taxon>
        <taxon>Pseudocrenilabrinae</taxon>
        <taxon>Oreochromini</taxon>
        <taxon>Oreochromis</taxon>
    </lineage>
</organism>
<evidence type="ECO:0000313" key="7">
    <source>
        <dbReference type="Proteomes" id="UP000005207"/>
    </source>
</evidence>
<keyword evidence="4" id="KW-0732">Signal</keyword>
<feature type="domain" description="Ig-like" evidence="5">
    <location>
        <begin position="195"/>
        <end position="283"/>
    </location>
</feature>
<evidence type="ECO:0000256" key="4">
    <source>
        <dbReference type="SAM" id="SignalP"/>
    </source>
</evidence>
<keyword evidence="1" id="KW-0325">Glycoprotein</keyword>
<dbReference type="PANTHER" id="PTHR16675:SF237">
    <property type="entry name" value="MHC CLASS I ANTIGEN TRANSCRIPT VARIANT 1-RELATED"/>
    <property type="match status" value="1"/>
</dbReference>
<evidence type="ECO:0000256" key="2">
    <source>
        <dbReference type="SAM" id="MobiDB-lite"/>
    </source>
</evidence>
<dbReference type="Gene3D" id="2.60.40.10">
    <property type="entry name" value="Immunoglobulins"/>
    <property type="match status" value="1"/>
</dbReference>
<reference evidence="6" key="2">
    <citation type="submission" date="2025-08" db="UniProtKB">
        <authorList>
            <consortium name="Ensembl"/>
        </authorList>
    </citation>
    <scope>IDENTIFICATION</scope>
</reference>
<dbReference type="Pfam" id="PF07654">
    <property type="entry name" value="C1-set"/>
    <property type="match status" value="1"/>
</dbReference>
<feature type="chain" id="PRO_5025667786" description="Ig-like domain-containing protein" evidence="4">
    <location>
        <begin position="17"/>
        <end position="366"/>
    </location>
</feature>
<dbReference type="SUPFAM" id="SSF48726">
    <property type="entry name" value="Immunoglobulin"/>
    <property type="match status" value="1"/>
</dbReference>
<dbReference type="AlphaFoldDB" id="A0A669CS76"/>